<dbReference type="RefSeq" id="WP_264809882.1">
    <property type="nucleotide sequence ID" value="NZ_CP110226.1"/>
</dbReference>
<dbReference type="EMBL" id="CP110226">
    <property type="protein sequence ID" value="UZD23344.1"/>
    <property type="molecule type" value="Genomic_DNA"/>
</dbReference>
<accession>A0ABY6MIP3</accession>
<reference evidence="1" key="1">
    <citation type="submission" date="2022-10" db="EMBL/GenBank/DDBJ databases">
        <title>Algoriphagus sp. a novel bacteria isolate from halophytes salicornia europaea.</title>
        <authorList>
            <person name="Peng Y."/>
            <person name="Jiang L."/>
            <person name="Lee J."/>
        </authorList>
    </citation>
    <scope>NUCLEOTIDE SEQUENCE</scope>
    <source>
        <strain evidence="1">TR-M5</strain>
    </source>
</reference>
<sequence length="343" mass="38948">MSSKQDSSCHSSWEGGFEQSNPAFSYPNPDLSSLPMLGNLDHINLLQRQLGVEWPEFSWLTEKSAADPNNPSKHNRCFQMFSPYISRLGYTDKGRVYSIICPQQGVFIPGFGTLNVEVTVTGQRGWANEDSKELAADLTVSPKIWFSEDSHDNKLVKHLWSLFEDLAIFVPFPFSKANAIQLHTYEAGNAQQPIFPLRKGETDKFESPGFARHPEAWTVANLQVEIGQVKDSGNKFVNEFNELVMKLFNMASGNMLQAGNILTWNVWFTHPGAVDRKEWAEHAERWRESIDVNHQAPTSPGTVPRYFDYTPFSAEKNLIKEGIHELVHFITDHFFKNHPSSSK</sequence>
<protein>
    <submittedName>
        <fullName evidence="1">Uncharacterized protein</fullName>
    </submittedName>
</protein>
<gene>
    <name evidence="1" type="ORF">OM944_02395</name>
</gene>
<organism evidence="1 2">
    <name type="scientific">Algoriphagus halophytocola</name>
    <dbReference type="NCBI Taxonomy" id="2991499"/>
    <lineage>
        <taxon>Bacteria</taxon>
        <taxon>Pseudomonadati</taxon>
        <taxon>Bacteroidota</taxon>
        <taxon>Cytophagia</taxon>
        <taxon>Cytophagales</taxon>
        <taxon>Cyclobacteriaceae</taxon>
        <taxon>Algoriphagus</taxon>
    </lineage>
</organism>
<name>A0ABY6MIP3_9BACT</name>
<evidence type="ECO:0000313" key="1">
    <source>
        <dbReference type="EMBL" id="UZD23344.1"/>
    </source>
</evidence>
<keyword evidence="2" id="KW-1185">Reference proteome</keyword>
<dbReference type="Proteomes" id="UP001163156">
    <property type="component" value="Chromosome"/>
</dbReference>
<evidence type="ECO:0000313" key="2">
    <source>
        <dbReference type="Proteomes" id="UP001163156"/>
    </source>
</evidence>
<proteinExistence type="predicted"/>